<gene>
    <name evidence="1" type="ORF">KWG56_18405</name>
</gene>
<evidence type="ECO:0000313" key="1">
    <source>
        <dbReference type="EMBL" id="QYC12416.1"/>
    </source>
</evidence>
<reference evidence="1 2" key="1">
    <citation type="submission" date="2021-07" db="EMBL/GenBank/DDBJ databases">
        <title>Isolation and characterization of bacteria from a gold mining with a capacity of golden bioaccumulation.</title>
        <authorList>
            <person name="Yang X.J."/>
        </authorList>
    </citation>
    <scope>NUCLEOTIDE SEQUENCE [LARGE SCALE GENOMIC DNA]</scope>
    <source>
        <strain evidence="1 2">Au29</strain>
        <plasmid evidence="1 2">unnamed1</plasmid>
    </source>
</reference>
<geneLocation type="plasmid" evidence="1 2">
    <name>unnamed1</name>
</geneLocation>
<proteinExistence type="predicted"/>
<dbReference type="EMBL" id="CP080035">
    <property type="protein sequence ID" value="QYC12416.1"/>
    <property type="molecule type" value="Genomic_DNA"/>
</dbReference>
<dbReference type="GeneID" id="94377271"/>
<accession>A0ABX8TMF0</accession>
<organism evidence="1 2">
    <name type="scientific">Brevundimonas nasdae</name>
    <dbReference type="NCBI Taxonomy" id="172043"/>
    <lineage>
        <taxon>Bacteria</taxon>
        <taxon>Pseudomonadati</taxon>
        <taxon>Pseudomonadota</taxon>
        <taxon>Alphaproteobacteria</taxon>
        <taxon>Caulobacterales</taxon>
        <taxon>Caulobacteraceae</taxon>
        <taxon>Brevundimonas</taxon>
    </lineage>
</organism>
<keyword evidence="1" id="KW-0614">Plasmid</keyword>
<sequence length="108" mass="11682">MHTSADIARAEATFTLAMQIVNKGAEAAREYALTRLAAYEDLNGRDHKAINSEAKRVRWIGIIASNAERCAQKIKSDGRAYYSDQDGLIICTLSADASAGAVGYKRAC</sequence>
<keyword evidence="2" id="KW-1185">Reference proteome</keyword>
<dbReference type="Proteomes" id="UP000824334">
    <property type="component" value="Plasmid unnamed1"/>
</dbReference>
<evidence type="ECO:0000313" key="2">
    <source>
        <dbReference type="Proteomes" id="UP000824334"/>
    </source>
</evidence>
<dbReference type="RefSeq" id="WP_201101250.1">
    <property type="nucleotide sequence ID" value="NZ_BAAAEE010000011.1"/>
</dbReference>
<name>A0ABX8TMF0_9CAUL</name>
<protein>
    <submittedName>
        <fullName evidence="1">Uncharacterized protein</fullName>
    </submittedName>
</protein>